<dbReference type="InterPro" id="IPR036185">
    <property type="entry name" value="DNA_heli_DnaB-like_N_sf"/>
</dbReference>
<evidence type="ECO:0000256" key="12">
    <source>
        <dbReference type="NCBIfam" id="TIGR00665"/>
    </source>
</evidence>
<proteinExistence type="inferred from homology"/>
<gene>
    <name evidence="16" type="primary">dnaC1</name>
    <name evidence="16" type="ORF">ING2E5A_1779</name>
</gene>
<keyword evidence="5 13" id="KW-0378">Hydrolase</keyword>
<dbReference type="PANTHER" id="PTHR30153">
    <property type="entry name" value="REPLICATIVE DNA HELICASE DNAB"/>
    <property type="match status" value="1"/>
</dbReference>
<dbReference type="GO" id="GO:0005829">
    <property type="term" value="C:cytosol"/>
    <property type="evidence" value="ECO:0007669"/>
    <property type="project" value="TreeGrafter"/>
</dbReference>
<dbReference type="SUPFAM" id="SSF48024">
    <property type="entry name" value="N-terminal domain of DnaB helicase"/>
    <property type="match status" value="1"/>
</dbReference>
<evidence type="ECO:0000256" key="10">
    <source>
        <dbReference type="ARBA" id="ARBA00044932"/>
    </source>
</evidence>
<dbReference type="EMBL" id="LT608328">
    <property type="protein sequence ID" value="SCM58369.1"/>
    <property type="molecule type" value="Genomic_DNA"/>
</dbReference>
<evidence type="ECO:0000256" key="7">
    <source>
        <dbReference type="ARBA" id="ARBA00022840"/>
    </source>
</evidence>
<organism evidence="16 17">
    <name type="scientific">Petrimonas mucosa</name>
    <dbReference type="NCBI Taxonomy" id="1642646"/>
    <lineage>
        <taxon>Bacteria</taxon>
        <taxon>Pseudomonadati</taxon>
        <taxon>Bacteroidota</taxon>
        <taxon>Bacteroidia</taxon>
        <taxon>Bacteroidales</taxon>
        <taxon>Dysgonomonadaceae</taxon>
        <taxon>Petrimonas</taxon>
    </lineage>
</organism>
<accession>A0A1G4G7S2</accession>
<comment type="similarity">
    <text evidence="1 13">Belongs to the helicase family. DnaB subfamily.</text>
</comment>
<evidence type="ECO:0000256" key="6">
    <source>
        <dbReference type="ARBA" id="ARBA00022806"/>
    </source>
</evidence>
<dbReference type="GO" id="GO:0005524">
    <property type="term" value="F:ATP binding"/>
    <property type="evidence" value="ECO:0007669"/>
    <property type="project" value="UniProtKB-UniRule"/>
</dbReference>
<evidence type="ECO:0000256" key="9">
    <source>
        <dbReference type="ARBA" id="ARBA00023235"/>
    </source>
</evidence>
<dbReference type="FunFam" id="3.40.50.300:FF:000076">
    <property type="entry name" value="Replicative DNA helicase"/>
    <property type="match status" value="1"/>
</dbReference>
<comment type="function">
    <text evidence="10 13">The main replicative DNA helicase, it participates in initiation and elongation during chromosome replication. Travels ahead of the DNA replisome, separating dsDNA into templates for DNA synthesis. A processive ATP-dependent 5'-3' DNA helicase it has DNA-dependent ATPase activity.</text>
</comment>
<evidence type="ECO:0000313" key="17">
    <source>
        <dbReference type="Proteomes" id="UP000178485"/>
    </source>
</evidence>
<dbReference type="GO" id="GO:0016887">
    <property type="term" value="F:ATP hydrolysis activity"/>
    <property type="evidence" value="ECO:0007669"/>
    <property type="project" value="RHEA"/>
</dbReference>
<dbReference type="InterPro" id="IPR016136">
    <property type="entry name" value="DNA_helicase_N/primase_C"/>
</dbReference>
<dbReference type="CDD" id="cd00984">
    <property type="entry name" value="DnaB_C"/>
    <property type="match status" value="1"/>
</dbReference>
<dbReference type="Pfam" id="PF03796">
    <property type="entry name" value="DnaB_C"/>
    <property type="match status" value="1"/>
</dbReference>
<dbReference type="NCBIfam" id="TIGR00665">
    <property type="entry name" value="DnaB"/>
    <property type="match status" value="1"/>
</dbReference>
<evidence type="ECO:0000256" key="8">
    <source>
        <dbReference type="ARBA" id="ARBA00023125"/>
    </source>
</evidence>
<dbReference type="GO" id="GO:0042802">
    <property type="term" value="F:identical protein binding"/>
    <property type="evidence" value="ECO:0007669"/>
    <property type="project" value="UniProtKB-ARBA"/>
</dbReference>
<dbReference type="Proteomes" id="UP000178485">
    <property type="component" value="Chromosome i"/>
</dbReference>
<protein>
    <recommendedName>
        <fullName evidence="12 13">Replicative DNA helicase</fullName>
        <ecNumber evidence="12 13">5.6.2.3</ecNumber>
    </recommendedName>
</protein>
<evidence type="ECO:0000256" key="4">
    <source>
        <dbReference type="ARBA" id="ARBA00022741"/>
    </source>
</evidence>
<evidence type="ECO:0000256" key="5">
    <source>
        <dbReference type="ARBA" id="ARBA00022801"/>
    </source>
</evidence>
<dbReference type="SUPFAM" id="SSF52540">
    <property type="entry name" value="P-loop containing nucleoside triphosphate hydrolases"/>
    <property type="match status" value="1"/>
</dbReference>
<dbReference type="FunFam" id="1.10.860.10:FF:000001">
    <property type="entry name" value="Replicative DNA helicase"/>
    <property type="match status" value="1"/>
</dbReference>
<evidence type="ECO:0000256" key="1">
    <source>
        <dbReference type="ARBA" id="ARBA00008428"/>
    </source>
</evidence>
<dbReference type="Pfam" id="PF00772">
    <property type="entry name" value="DnaB"/>
    <property type="match status" value="1"/>
</dbReference>
<keyword evidence="8 13" id="KW-0238">DNA-binding</keyword>
<comment type="catalytic activity">
    <reaction evidence="11 13">
        <text>ATP + H2O = ADP + phosphate + H(+)</text>
        <dbReference type="Rhea" id="RHEA:13065"/>
        <dbReference type="ChEBI" id="CHEBI:15377"/>
        <dbReference type="ChEBI" id="CHEBI:15378"/>
        <dbReference type="ChEBI" id="CHEBI:30616"/>
        <dbReference type="ChEBI" id="CHEBI:43474"/>
        <dbReference type="ChEBI" id="CHEBI:456216"/>
        <dbReference type="EC" id="5.6.2.3"/>
    </reaction>
</comment>
<dbReference type="InterPro" id="IPR007694">
    <property type="entry name" value="DNA_helicase_DnaB-like_C"/>
</dbReference>
<dbReference type="GO" id="GO:1990077">
    <property type="term" value="C:primosome complex"/>
    <property type="evidence" value="ECO:0007669"/>
    <property type="project" value="UniProtKB-UniRule"/>
</dbReference>
<dbReference type="PROSITE" id="PS51199">
    <property type="entry name" value="SF4_HELICASE"/>
    <property type="match status" value="1"/>
</dbReference>
<dbReference type="GO" id="GO:0043139">
    <property type="term" value="F:5'-3' DNA helicase activity"/>
    <property type="evidence" value="ECO:0007669"/>
    <property type="project" value="UniProtKB-EC"/>
</dbReference>
<name>A0A1G4G7S2_9BACT</name>
<sequence length="515" mass="57991">MEKQKRQRNSKIIEKTVIVPEIGKLPPQAPELEEAVLGALMLEKDAYSVVSDILKPESFYNPVHKVIFGAIQSLAIQQKPVDVLTVVEELKRRGELQAAGGAVYIAELSEKVASAAHIEYHSRIIAQKYLARELIAFSSEVTQQAFDETIDVDDLMQETEGRLFEISQRNVKKDVIQINPVIKEAMKIIQLAANRKDGMSGIPTGFHQLDKMTMGWQNSDLIIIAARPAMGKTAFVLSMAKNIAINFQQPVGIFSLEMSNVQLVNRLIVNVCQIKGESIKSGRLTQDEWDRLDIKIKELYDAPIYIDDTPSLSVFELRTKARRLVREHDVKLLIIDYLQLMNASGMNFGSREQEVSMISRSLKGLAKELNIPIIALSQLNRGVETRQGNEGKRPQLADLRESGAIEQDADLVCFIHRPEYYRITEDDNGNSLIGMAEIIVAKHRNGPTGIATMRFDNEYARFENLDEHNTSRKQPNYIERTSKMNSRSVSKGGDSLPEMTSTNFMTENGKEELPF</sequence>
<keyword evidence="3 13" id="KW-0235">DNA replication</keyword>
<keyword evidence="4 13" id="KW-0547">Nucleotide-binding</keyword>
<evidence type="ECO:0000259" key="15">
    <source>
        <dbReference type="PROSITE" id="PS51199"/>
    </source>
</evidence>
<dbReference type="GO" id="GO:0003677">
    <property type="term" value="F:DNA binding"/>
    <property type="evidence" value="ECO:0007669"/>
    <property type="project" value="UniProtKB-UniRule"/>
</dbReference>
<feature type="region of interest" description="Disordered" evidence="14">
    <location>
        <begin position="468"/>
        <end position="515"/>
    </location>
</feature>
<keyword evidence="7 13" id="KW-0067">ATP-binding</keyword>
<dbReference type="InterPro" id="IPR027417">
    <property type="entry name" value="P-loop_NTPase"/>
</dbReference>
<keyword evidence="6 13" id="KW-0347">Helicase</keyword>
<keyword evidence="17" id="KW-1185">Reference proteome</keyword>
<dbReference type="RefSeq" id="WP_071137043.1">
    <property type="nucleotide sequence ID" value="NZ_DUQN01000044.1"/>
</dbReference>
<evidence type="ECO:0000256" key="13">
    <source>
        <dbReference type="RuleBase" id="RU362085"/>
    </source>
</evidence>
<keyword evidence="9" id="KW-0413">Isomerase</keyword>
<evidence type="ECO:0000256" key="2">
    <source>
        <dbReference type="ARBA" id="ARBA00022515"/>
    </source>
</evidence>
<evidence type="ECO:0000256" key="3">
    <source>
        <dbReference type="ARBA" id="ARBA00022705"/>
    </source>
</evidence>
<reference evidence="16 17" key="1">
    <citation type="submission" date="2016-08" db="EMBL/GenBank/DDBJ databases">
        <authorList>
            <person name="Seilhamer J.J."/>
        </authorList>
    </citation>
    <scope>NUCLEOTIDE SEQUENCE [LARGE SCALE GENOMIC DNA]</scope>
    <source>
        <strain evidence="16">ING2-E5A</strain>
    </source>
</reference>
<dbReference type="Gene3D" id="3.40.50.300">
    <property type="entry name" value="P-loop containing nucleotide triphosphate hydrolases"/>
    <property type="match status" value="1"/>
</dbReference>
<evidence type="ECO:0000256" key="11">
    <source>
        <dbReference type="ARBA" id="ARBA00048954"/>
    </source>
</evidence>
<dbReference type="AlphaFoldDB" id="A0A1G4G7S2"/>
<dbReference type="Gene3D" id="1.10.860.10">
    <property type="entry name" value="DNAb Helicase, Chain A"/>
    <property type="match status" value="1"/>
</dbReference>
<feature type="domain" description="SF4 helicase" evidence="15">
    <location>
        <begin position="195"/>
        <end position="469"/>
    </location>
</feature>
<dbReference type="GO" id="GO:0006269">
    <property type="term" value="P:DNA replication, synthesis of primer"/>
    <property type="evidence" value="ECO:0007669"/>
    <property type="project" value="UniProtKB-UniRule"/>
</dbReference>
<dbReference type="KEGG" id="pmuc:ING2E5A_1779"/>
<keyword evidence="2 13" id="KW-0639">Primosome</keyword>
<dbReference type="STRING" id="1642646.ING2E5A_1779"/>
<dbReference type="PANTHER" id="PTHR30153:SF2">
    <property type="entry name" value="REPLICATIVE DNA HELICASE"/>
    <property type="match status" value="1"/>
</dbReference>
<evidence type="ECO:0000313" key="16">
    <source>
        <dbReference type="EMBL" id="SCM58369.1"/>
    </source>
</evidence>
<dbReference type="InterPro" id="IPR007692">
    <property type="entry name" value="DNA_helicase_DnaB"/>
</dbReference>
<dbReference type="EC" id="5.6.2.3" evidence="12 13"/>
<evidence type="ECO:0000256" key="14">
    <source>
        <dbReference type="SAM" id="MobiDB-lite"/>
    </source>
</evidence>
<dbReference type="InterPro" id="IPR007693">
    <property type="entry name" value="DNA_helicase_DnaB-like_N"/>
</dbReference>